<feature type="transmembrane region" description="Helical" evidence="7">
    <location>
        <begin position="168"/>
        <end position="187"/>
    </location>
</feature>
<organism evidence="9 10">
    <name type="scientific">Anaerococcus hydrogenalis DSM 7454</name>
    <dbReference type="NCBI Taxonomy" id="561177"/>
    <lineage>
        <taxon>Bacteria</taxon>
        <taxon>Bacillati</taxon>
        <taxon>Bacillota</taxon>
        <taxon>Tissierellia</taxon>
        <taxon>Tissierellales</taxon>
        <taxon>Peptoniphilaceae</taxon>
        <taxon>Anaerococcus</taxon>
    </lineage>
</organism>
<gene>
    <name evidence="9" type="ORF">ANHYDRO_00880</name>
</gene>
<reference evidence="9 10" key="1">
    <citation type="submission" date="2008-09" db="EMBL/GenBank/DDBJ databases">
        <authorList>
            <person name="Fulton L."/>
            <person name="Clifton S."/>
            <person name="Fulton B."/>
            <person name="Xu J."/>
            <person name="Minx P."/>
            <person name="Pepin K.H."/>
            <person name="Johnson M."/>
            <person name="Thiruvilangam P."/>
            <person name="Bhonagiri V."/>
            <person name="Nash W.E."/>
            <person name="Mardis E.R."/>
            <person name="Wilson R.K."/>
        </authorList>
    </citation>
    <scope>NUCLEOTIDE SEQUENCE [LARGE SCALE GENOMIC DNA]</scope>
    <source>
        <strain evidence="9 10">DSM 7454</strain>
    </source>
</reference>
<comment type="subcellular location">
    <subcellularLocation>
        <location evidence="1">Cell membrane</location>
        <topology evidence="1">Multi-pass membrane protein</topology>
    </subcellularLocation>
</comment>
<evidence type="ECO:0000313" key="9">
    <source>
        <dbReference type="EMBL" id="EEB36228.1"/>
    </source>
</evidence>
<accession>B6W8F7</accession>
<evidence type="ECO:0000256" key="3">
    <source>
        <dbReference type="ARBA" id="ARBA00022475"/>
    </source>
</evidence>
<evidence type="ECO:0000259" key="8">
    <source>
        <dbReference type="Pfam" id="PF02706"/>
    </source>
</evidence>
<evidence type="ECO:0000256" key="2">
    <source>
        <dbReference type="ARBA" id="ARBA00006683"/>
    </source>
</evidence>
<comment type="similarity">
    <text evidence="2">Belongs to the CpsC/CapA family.</text>
</comment>
<feature type="transmembrane region" description="Helical" evidence="7">
    <location>
        <begin position="16"/>
        <end position="34"/>
    </location>
</feature>
<keyword evidence="5 7" id="KW-1133">Transmembrane helix</keyword>
<dbReference type="PANTHER" id="PTHR32309:SF31">
    <property type="entry name" value="CAPSULAR EXOPOLYSACCHARIDE FAMILY"/>
    <property type="match status" value="1"/>
</dbReference>
<sequence>MEKIKSSEIGKIIKDNIKYVFISALIFFLIGYFYTSSKTKDTYEAKAAILIAENRGEDLTYNSLMLNEKLANIYGEVLNSEDLYLNVAKKMNDEKKSEKLKNNLETEINASAGIITFEYKGKGEKQTALALNLIIKEFRKDIKKYLGKDNIEVLQNVSVKDASSKKPILIGIFLGLMALILSLLFIVTKEFLAGKIRSYHYFDEVEVDLLGVIDEK</sequence>
<dbReference type="Proteomes" id="UP000005451">
    <property type="component" value="Unassembled WGS sequence"/>
</dbReference>
<reference evidence="9 10" key="2">
    <citation type="submission" date="2008-10" db="EMBL/GenBank/DDBJ databases">
        <title>Draft genome sequence of Anaerococcus hydrogenalis (DSM 7454).</title>
        <authorList>
            <person name="Sudarsanam P."/>
            <person name="Ley R."/>
            <person name="Guruge J."/>
            <person name="Turnbaugh P.J."/>
            <person name="Mahowald M."/>
            <person name="Liep D."/>
            <person name="Gordon J."/>
        </authorList>
    </citation>
    <scope>NUCLEOTIDE SEQUENCE [LARGE SCALE GENOMIC DNA]</scope>
    <source>
        <strain evidence="9 10">DSM 7454</strain>
    </source>
</reference>
<dbReference type="EMBL" id="ABXA01000020">
    <property type="protein sequence ID" value="EEB36228.1"/>
    <property type="molecule type" value="Genomic_DNA"/>
</dbReference>
<protein>
    <submittedName>
        <fullName evidence="9">Chain length determinant protein</fullName>
    </submittedName>
</protein>
<evidence type="ECO:0000256" key="1">
    <source>
        <dbReference type="ARBA" id="ARBA00004651"/>
    </source>
</evidence>
<evidence type="ECO:0000256" key="7">
    <source>
        <dbReference type="SAM" id="Phobius"/>
    </source>
</evidence>
<dbReference type="Pfam" id="PF02706">
    <property type="entry name" value="Wzz"/>
    <property type="match status" value="1"/>
</dbReference>
<dbReference type="InterPro" id="IPR003856">
    <property type="entry name" value="LPS_length_determ_N"/>
</dbReference>
<name>B6W8F7_9FIRM</name>
<dbReference type="AlphaFoldDB" id="B6W8F7"/>
<keyword evidence="4 7" id="KW-0812">Transmembrane</keyword>
<dbReference type="PANTHER" id="PTHR32309">
    <property type="entry name" value="TYROSINE-PROTEIN KINASE"/>
    <property type="match status" value="1"/>
</dbReference>
<keyword evidence="3" id="KW-1003">Cell membrane</keyword>
<feature type="domain" description="Polysaccharide chain length determinant N-terminal" evidence="8">
    <location>
        <begin position="8"/>
        <end position="90"/>
    </location>
</feature>
<keyword evidence="6 7" id="KW-0472">Membrane</keyword>
<comment type="caution">
    <text evidence="9">The sequence shown here is derived from an EMBL/GenBank/DDBJ whole genome shotgun (WGS) entry which is preliminary data.</text>
</comment>
<evidence type="ECO:0000256" key="5">
    <source>
        <dbReference type="ARBA" id="ARBA00022989"/>
    </source>
</evidence>
<dbReference type="GO" id="GO:0005886">
    <property type="term" value="C:plasma membrane"/>
    <property type="evidence" value="ECO:0007669"/>
    <property type="project" value="UniProtKB-SubCell"/>
</dbReference>
<dbReference type="RefSeq" id="WP_004813711.1">
    <property type="nucleotide sequence ID" value="NZ_ABXA01000020.1"/>
</dbReference>
<evidence type="ECO:0000256" key="6">
    <source>
        <dbReference type="ARBA" id="ARBA00023136"/>
    </source>
</evidence>
<proteinExistence type="inferred from homology"/>
<dbReference type="eggNOG" id="COG0489">
    <property type="taxonomic scope" value="Bacteria"/>
</dbReference>
<evidence type="ECO:0000256" key="4">
    <source>
        <dbReference type="ARBA" id="ARBA00022692"/>
    </source>
</evidence>
<dbReference type="STRING" id="561177.ANHYDRO_00880"/>
<evidence type="ECO:0000313" key="10">
    <source>
        <dbReference type="Proteomes" id="UP000005451"/>
    </source>
</evidence>
<dbReference type="InterPro" id="IPR050445">
    <property type="entry name" value="Bact_polysacc_biosynth/exp"/>
</dbReference>